<evidence type="ECO:0000313" key="1">
    <source>
        <dbReference type="EMBL" id="MXY92878.1"/>
    </source>
</evidence>
<accession>A0A6B0YTU5</accession>
<dbReference type="Pfam" id="PF11175">
    <property type="entry name" value="DUF2961"/>
    <property type="match status" value="1"/>
</dbReference>
<dbReference type="AlphaFoldDB" id="A0A6B0YTU5"/>
<proteinExistence type="predicted"/>
<protein>
    <submittedName>
        <fullName evidence="1">DUF2961 domain-containing protein</fullName>
    </submittedName>
</protein>
<feature type="non-terminal residue" evidence="1">
    <location>
        <position position="1"/>
    </location>
</feature>
<reference evidence="1" key="1">
    <citation type="submission" date="2019-09" db="EMBL/GenBank/DDBJ databases">
        <title>Characterisation of the sponge microbiome using genome-centric metagenomics.</title>
        <authorList>
            <person name="Engelberts J.P."/>
            <person name="Robbins S.J."/>
            <person name="De Goeij J.M."/>
            <person name="Aranda M."/>
            <person name="Bell S.C."/>
            <person name="Webster N.S."/>
        </authorList>
    </citation>
    <scope>NUCLEOTIDE SEQUENCE</scope>
    <source>
        <strain evidence="1">SB0664_bin_27</strain>
    </source>
</reference>
<comment type="caution">
    <text evidence="1">The sequence shown here is derived from an EMBL/GenBank/DDBJ whole genome shotgun (WGS) entry which is preliminary data.</text>
</comment>
<organism evidence="1">
    <name type="scientific">Caldilineaceae bacterium SB0664_bin_27</name>
    <dbReference type="NCBI Taxonomy" id="2605260"/>
    <lineage>
        <taxon>Bacteria</taxon>
        <taxon>Bacillati</taxon>
        <taxon>Chloroflexota</taxon>
        <taxon>Caldilineae</taxon>
        <taxon>Caldilineales</taxon>
        <taxon>Caldilineaceae</taxon>
    </lineage>
</organism>
<dbReference type="InterPro" id="IPR021345">
    <property type="entry name" value="DUF2961"/>
</dbReference>
<name>A0A6B0YTU5_9CHLR</name>
<dbReference type="Gene3D" id="2.60.120.1390">
    <property type="match status" value="1"/>
</dbReference>
<sequence length="502" mass="56247">RLPDLVSITGPLPANTRTTYAELDGPGCIQHIWVVLARPENLPFASRKAIIRIYFDDEAIPYVEAPVGDFFGVMHGLGWYPIDTHYLSAKAWIGYNCYFAMPFARSARIEFEAGPEDNRAYLQVDWHRYPGETLHEPRRFCARWRREMPTQRYGEEFLMLDADGPGQLLGFVYGVRLLDDTDRWSHGGAENIYIDGQGEHPVFLRGIGGEDTFGAGYGGALHPPETHHYAAMPYYVHDDVGEARPAQRLAGYRFFEKDTLLFRSSIHMRFGCMANDICSTTYWYQEAPVRPFFSMPDWPQLLPGVELPRDTHDLALPESGEWWLCGPFANHDGKAMAATLPPESAFDPGATYDGLHGAESAWLTDGSKEYGRDRARWVRRAANHGFVDFNHVFRPWGRGVGKTDTGAAIARCILHASADTAATLHLAWDDDLILRVNDDEFDLGHHYAFRSRSLPVQLHAGANTVVLKLSNDRGSNHGGWAFAFRAETADGTALTPRADGQA</sequence>
<dbReference type="EMBL" id="VXRG01000047">
    <property type="protein sequence ID" value="MXY92878.1"/>
    <property type="molecule type" value="Genomic_DNA"/>
</dbReference>
<gene>
    <name evidence="1" type="ORF">F4Y42_05450</name>
</gene>